<evidence type="ECO:0000256" key="2">
    <source>
        <dbReference type="SAM" id="MobiDB-lite"/>
    </source>
</evidence>
<feature type="compositionally biased region" description="Basic and acidic residues" evidence="2">
    <location>
        <begin position="21"/>
        <end position="33"/>
    </location>
</feature>
<keyword evidence="1" id="KW-0175">Coiled coil</keyword>
<evidence type="ECO:0000313" key="4">
    <source>
        <dbReference type="Proteomes" id="UP000680279"/>
    </source>
</evidence>
<feature type="coiled-coil region" evidence="1">
    <location>
        <begin position="86"/>
        <end position="134"/>
    </location>
</feature>
<reference evidence="3 4" key="1">
    <citation type="submission" date="2021-03" db="EMBL/GenBank/DDBJ databases">
        <title>Antimicrobial resistance genes in bacteria isolated from Japanese honey, and their potential for conferring macrolide and lincosamide resistance in the American foulbrood pathogen Paenibacillus larvae.</title>
        <authorList>
            <person name="Okamoto M."/>
            <person name="Kumagai M."/>
            <person name="Kanamori H."/>
            <person name="Takamatsu D."/>
        </authorList>
    </citation>
    <scope>NUCLEOTIDE SEQUENCE [LARGE SCALE GENOMIC DNA]</scope>
    <source>
        <strain evidence="3 4">J1TS3</strain>
    </source>
</reference>
<sequence length="168" mass="19456">MEQFLPIIVIALISFFVNRASEQKKRTTNREKSGGGPNHRPVQPRQQERPMPSPTKTAEQEKPEPDITEKPRSLKEAAEILLSQMQPQIEEKKAVVENKIDELQKEAEVYKKRAHDLQRKVEAVKEKKEEKAADPHLEPFFQQNDIIKGIIMTEVLGPPRSKRRYGQR</sequence>
<comment type="caution">
    <text evidence="3">The sequence shown here is derived from an EMBL/GenBank/DDBJ whole genome shotgun (WGS) entry which is preliminary data.</text>
</comment>
<proteinExistence type="predicted"/>
<evidence type="ECO:0000313" key="3">
    <source>
        <dbReference type="EMBL" id="GIN20035.1"/>
    </source>
</evidence>
<feature type="compositionally biased region" description="Basic and acidic residues" evidence="2">
    <location>
        <begin position="58"/>
        <end position="74"/>
    </location>
</feature>
<dbReference type="RefSeq" id="WP_018705888.1">
    <property type="nucleotide sequence ID" value="NZ_BOQT01000003.1"/>
</dbReference>
<feature type="region of interest" description="Disordered" evidence="2">
    <location>
        <begin position="20"/>
        <end position="74"/>
    </location>
</feature>
<protein>
    <submittedName>
        <fullName evidence="3">Uncharacterized protein</fullName>
    </submittedName>
</protein>
<dbReference type="EMBL" id="BOQT01000003">
    <property type="protein sequence ID" value="GIN20035.1"/>
    <property type="molecule type" value="Genomic_DNA"/>
</dbReference>
<evidence type="ECO:0000256" key="1">
    <source>
        <dbReference type="SAM" id="Coils"/>
    </source>
</evidence>
<name>A0ABQ4K2R1_9BACI</name>
<organism evidence="3 4">
    <name type="scientific">Siminovitchia fordii</name>
    <dbReference type="NCBI Taxonomy" id="254759"/>
    <lineage>
        <taxon>Bacteria</taxon>
        <taxon>Bacillati</taxon>
        <taxon>Bacillota</taxon>
        <taxon>Bacilli</taxon>
        <taxon>Bacillales</taxon>
        <taxon>Bacillaceae</taxon>
        <taxon>Siminovitchia</taxon>
    </lineage>
</organism>
<dbReference type="Proteomes" id="UP000680279">
    <property type="component" value="Unassembled WGS sequence"/>
</dbReference>
<gene>
    <name evidence="3" type="ORF">J1TS3_11690</name>
</gene>
<accession>A0ABQ4K2R1</accession>
<keyword evidence="4" id="KW-1185">Reference proteome</keyword>